<dbReference type="InterPro" id="IPR056677">
    <property type="entry name" value="DUF7775"/>
</dbReference>
<keyword evidence="1" id="KW-1133">Transmembrane helix</keyword>
<keyword evidence="3" id="KW-1185">Reference proteome</keyword>
<dbReference type="KEGG" id="ccal:108631277"/>
<dbReference type="PANTHER" id="PTHR36692">
    <property type="entry name" value="PROTEIN SNAKESKIN"/>
    <property type="match status" value="1"/>
</dbReference>
<keyword evidence="1" id="KW-0472">Membrane</keyword>
<gene>
    <name evidence="4 5" type="primary">LOC108631277</name>
</gene>
<dbReference type="Pfam" id="PF24985">
    <property type="entry name" value="DUF7775"/>
    <property type="match status" value="1"/>
</dbReference>
<dbReference type="PANTHER" id="PTHR36692:SF2">
    <property type="entry name" value="GEO12064P1"/>
    <property type="match status" value="1"/>
</dbReference>
<evidence type="ECO:0000256" key="1">
    <source>
        <dbReference type="SAM" id="Phobius"/>
    </source>
</evidence>
<dbReference type="AlphaFoldDB" id="A0AAJ7WGI7"/>
<feature type="transmembrane region" description="Helical" evidence="1">
    <location>
        <begin position="7"/>
        <end position="25"/>
    </location>
</feature>
<evidence type="ECO:0000313" key="5">
    <source>
        <dbReference type="RefSeq" id="XP_026674548.1"/>
    </source>
</evidence>
<dbReference type="Proteomes" id="UP000694925">
    <property type="component" value="Unplaced"/>
</dbReference>
<reference evidence="4 5" key="1">
    <citation type="submission" date="2025-04" db="UniProtKB">
        <authorList>
            <consortium name="RefSeq"/>
        </authorList>
    </citation>
    <scope>IDENTIFICATION</scope>
    <source>
        <tissue evidence="4 5">Whole body</tissue>
    </source>
</reference>
<evidence type="ECO:0000259" key="2">
    <source>
        <dbReference type="Pfam" id="PF24985"/>
    </source>
</evidence>
<dbReference type="RefSeq" id="XP_026674548.1">
    <property type="nucleotide sequence ID" value="XM_026818747.1"/>
</dbReference>
<dbReference type="GeneID" id="108631277"/>
<keyword evidence="1" id="KW-0812">Transmembrane</keyword>
<evidence type="ECO:0000313" key="3">
    <source>
        <dbReference type="Proteomes" id="UP000694925"/>
    </source>
</evidence>
<accession>A0AAJ7WGI7</accession>
<feature type="transmembrane region" description="Helical" evidence="1">
    <location>
        <begin position="103"/>
        <end position="124"/>
    </location>
</feature>
<dbReference type="RefSeq" id="XP_017890590.1">
    <property type="nucleotide sequence ID" value="XM_018035101.2"/>
</dbReference>
<dbReference type="GO" id="GO:0019991">
    <property type="term" value="P:septate junction assembly"/>
    <property type="evidence" value="ECO:0007669"/>
    <property type="project" value="InterPro"/>
</dbReference>
<feature type="domain" description="DUF7775" evidence="2">
    <location>
        <begin position="8"/>
        <end position="89"/>
    </location>
</feature>
<evidence type="ECO:0000313" key="4">
    <source>
        <dbReference type="RefSeq" id="XP_017890590.1"/>
    </source>
</evidence>
<organism evidence="3 5">
    <name type="scientific">Ceratina calcarata</name>
    <dbReference type="NCBI Taxonomy" id="156304"/>
    <lineage>
        <taxon>Eukaryota</taxon>
        <taxon>Metazoa</taxon>
        <taxon>Ecdysozoa</taxon>
        <taxon>Arthropoda</taxon>
        <taxon>Hexapoda</taxon>
        <taxon>Insecta</taxon>
        <taxon>Pterygota</taxon>
        <taxon>Neoptera</taxon>
        <taxon>Endopterygota</taxon>
        <taxon>Hymenoptera</taxon>
        <taxon>Apocrita</taxon>
        <taxon>Aculeata</taxon>
        <taxon>Apoidea</taxon>
        <taxon>Anthophila</taxon>
        <taxon>Apidae</taxon>
        <taxon>Ceratina</taxon>
        <taxon>Zadontomerus</taxon>
    </lineage>
</organism>
<proteinExistence type="predicted"/>
<name>A0AAJ7WGI7_9HYME</name>
<protein>
    <submittedName>
        <fullName evidence="4 5">Uncharacterized protein LOC108631277</fullName>
    </submittedName>
</protein>
<feature type="transmembrane region" description="Helical" evidence="1">
    <location>
        <begin position="37"/>
        <end position="63"/>
    </location>
</feature>
<dbReference type="InterPro" id="IPR038976">
    <property type="entry name" value="Ssk"/>
</dbReference>
<feature type="transmembrane region" description="Helical" evidence="1">
    <location>
        <begin position="70"/>
        <end position="91"/>
    </location>
</feature>
<dbReference type="GO" id="GO:0005886">
    <property type="term" value="C:plasma membrane"/>
    <property type="evidence" value="ECO:0007669"/>
    <property type="project" value="TreeGrafter"/>
</dbReference>
<sequence length="127" mass="13632">MAINKGTVIKIVELVIVCILIGLHYHSASDRGLNTAMLTMGAFGGYLIILAGLLFAILLGAALDRRVDMFFSVVGFILFVVVGGLIIDHFANMYRGSVRDTGIAKGCISIVEGIVFLIDAILVYRGQ</sequence>